<dbReference type="Pfam" id="PF02353">
    <property type="entry name" value="CMAS"/>
    <property type="match status" value="1"/>
</dbReference>
<dbReference type="GO" id="GO:0032259">
    <property type="term" value="P:methylation"/>
    <property type="evidence" value="ECO:0007669"/>
    <property type="project" value="UniProtKB-KW"/>
</dbReference>
<dbReference type="Gene3D" id="3.40.50.150">
    <property type="entry name" value="Vaccinia Virus protein VP39"/>
    <property type="match status" value="1"/>
</dbReference>
<dbReference type="EMBL" id="CP040946">
    <property type="protein sequence ID" value="QDC45264.1"/>
    <property type="molecule type" value="Genomic_DNA"/>
</dbReference>
<dbReference type="AlphaFoldDB" id="A0A5B8CVD3"/>
<evidence type="ECO:0000256" key="5">
    <source>
        <dbReference type="ARBA" id="ARBA00023098"/>
    </source>
</evidence>
<dbReference type="GO" id="GO:0008610">
    <property type="term" value="P:lipid biosynthetic process"/>
    <property type="evidence" value="ECO:0007669"/>
    <property type="project" value="InterPro"/>
</dbReference>
<evidence type="ECO:0000256" key="2">
    <source>
        <dbReference type="ARBA" id="ARBA00022603"/>
    </source>
</evidence>
<keyword evidence="7" id="KW-1185">Reference proteome</keyword>
<evidence type="ECO:0000256" key="3">
    <source>
        <dbReference type="ARBA" id="ARBA00022679"/>
    </source>
</evidence>
<keyword evidence="4" id="KW-0949">S-adenosyl-L-methionine</keyword>
<gene>
    <name evidence="6" type="ORF">FIU01_01320</name>
</gene>
<dbReference type="PANTHER" id="PTHR43667">
    <property type="entry name" value="CYCLOPROPANE-FATTY-ACYL-PHOSPHOLIPID SYNTHASE"/>
    <property type="match status" value="1"/>
</dbReference>
<dbReference type="CDD" id="cd02440">
    <property type="entry name" value="AdoMet_MTases"/>
    <property type="match status" value="1"/>
</dbReference>
<dbReference type="InterPro" id="IPR003333">
    <property type="entry name" value="CMAS"/>
</dbReference>
<evidence type="ECO:0000256" key="1">
    <source>
        <dbReference type="ARBA" id="ARBA00010815"/>
    </source>
</evidence>
<dbReference type="KEGG" id="mmec:FIU01_01320"/>
<name>A0A5B8CVD3_9PROT</name>
<reference evidence="7" key="1">
    <citation type="journal article" date="2019" name="ISME J.">
        <title>Evolution in action: habitat transition from sediment to the pelagial leads to genome streamlining in Methylophilaceae.</title>
        <authorList>
            <person name="Salcher M."/>
            <person name="Schaefle D."/>
            <person name="Kaspar M."/>
            <person name="Neuenschwander S.M."/>
            <person name="Ghai R."/>
        </authorList>
    </citation>
    <scope>NUCLEOTIDE SEQUENCE [LARGE SCALE GENOMIC DNA]</scope>
    <source>
        <strain evidence="7">MMS-M-51</strain>
    </source>
</reference>
<dbReference type="GO" id="GO:0008168">
    <property type="term" value="F:methyltransferase activity"/>
    <property type="evidence" value="ECO:0007669"/>
    <property type="project" value="UniProtKB-KW"/>
</dbReference>
<comment type="similarity">
    <text evidence="1">Belongs to the CFA/CMAS family.</text>
</comment>
<keyword evidence="2 6" id="KW-0489">Methyltransferase</keyword>
<dbReference type="PANTHER" id="PTHR43667:SF1">
    <property type="entry name" value="CYCLOPROPANE-FATTY-ACYL-PHOSPHOLIPID SYNTHASE"/>
    <property type="match status" value="1"/>
</dbReference>
<dbReference type="InterPro" id="IPR029063">
    <property type="entry name" value="SAM-dependent_MTases_sf"/>
</dbReference>
<dbReference type="OrthoDB" id="9782855at2"/>
<accession>A0A5B8CVD3</accession>
<keyword evidence="3 6" id="KW-0808">Transferase</keyword>
<proteinExistence type="inferred from homology"/>
<protein>
    <submittedName>
        <fullName evidence="6">Class I SAM-dependent methyltransferase</fullName>
    </submittedName>
</protein>
<keyword evidence="5" id="KW-0443">Lipid metabolism</keyword>
<evidence type="ECO:0000313" key="6">
    <source>
        <dbReference type="EMBL" id="QDC45264.1"/>
    </source>
</evidence>
<evidence type="ECO:0000256" key="4">
    <source>
        <dbReference type="ARBA" id="ARBA00022691"/>
    </source>
</evidence>
<dbReference type="Proteomes" id="UP000311008">
    <property type="component" value="Chromosome"/>
</dbReference>
<organism evidence="6 7">
    <name type="scientific">Methylophilus medardicus</name>
    <dbReference type="NCBI Taxonomy" id="2588534"/>
    <lineage>
        <taxon>Bacteria</taxon>
        <taxon>Pseudomonadati</taxon>
        <taxon>Pseudomonadota</taxon>
        <taxon>Betaproteobacteria</taxon>
        <taxon>Nitrosomonadales</taxon>
        <taxon>Methylophilaceae</taxon>
        <taxon>Methylophilus</taxon>
    </lineage>
</organism>
<dbReference type="SUPFAM" id="SSF53335">
    <property type="entry name" value="S-adenosyl-L-methionine-dependent methyltransferases"/>
    <property type="match status" value="1"/>
</dbReference>
<evidence type="ECO:0000313" key="7">
    <source>
        <dbReference type="Proteomes" id="UP000311008"/>
    </source>
</evidence>
<dbReference type="InterPro" id="IPR050723">
    <property type="entry name" value="CFA/CMAS"/>
</dbReference>
<dbReference type="PIRSF" id="PIRSF003085">
    <property type="entry name" value="CMAS"/>
    <property type="match status" value="1"/>
</dbReference>
<sequence>MSFIKRRDPLSFAESYFKCDMDVEGDLAALLALREQFNRLHIDWRVKTAGLLNALTMRFSKPLSVPHWQHSHFSTSKTVYRHTRSENRASVQFHYDVSNAFYGLWLDPAMVYSCAYFSSPTQDLASAQTAKLDLICRKLQLQPGDQFLDIGCGWGALVIYAARHYGVTARGVTLSQKQYDYAQAQIKSAGLEARVTVHLQDYRDIAGQALFNKIASVGMCEHVGIKNIPVYLQTVRRLLTSNGLFLNHGISSDTEGWPDNLGHTFVNRYVFPDGQLDTLSNLQRQMALAQFEVLDVESMRAHYVLTLRHWIKQLAQQHASALHYVNEATFRIWLAYMTASRLSFENGNLGLYQTLLCPRGASPLPQPLTRRHMLTPHARQPPNLVF</sequence>